<dbReference type="Proteomes" id="UP001627154">
    <property type="component" value="Unassembled WGS sequence"/>
</dbReference>
<sequence length="141" mass="16521">MDTKQDTVRIKKEPNDTWSDVDDEDIFDSVDSFKTEKFETFPFYKLAANKIKEGTSKYEKSDGKIFIDFECKDVKPETTSSSTTICKSEDKNDLPIVKIENPIRTNYLHEKKVIILIKNPCKKKSLAEVWRKVVMEVWQFI</sequence>
<dbReference type="AlphaFoldDB" id="A0ABD2XJT3"/>
<name>A0ABD2XJT3_9HYME</name>
<proteinExistence type="predicted"/>
<organism evidence="1 2">
    <name type="scientific">Trichogramma kaykai</name>
    <dbReference type="NCBI Taxonomy" id="54128"/>
    <lineage>
        <taxon>Eukaryota</taxon>
        <taxon>Metazoa</taxon>
        <taxon>Ecdysozoa</taxon>
        <taxon>Arthropoda</taxon>
        <taxon>Hexapoda</taxon>
        <taxon>Insecta</taxon>
        <taxon>Pterygota</taxon>
        <taxon>Neoptera</taxon>
        <taxon>Endopterygota</taxon>
        <taxon>Hymenoptera</taxon>
        <taxon>Apocrita</taxon>
        <taxon>Proctotrupomorpha</taxon>
        <taxon>Chalcidoidea</taxon>
        <taxon>Trichogrammatidae</taxon>
        <taxon>Trichogramma</taxon>
    </lineage>
</organism>
<accession>A0ABD2XJT3</accession>
<dbReference type="EMBL" id="JBJJXI010000021">
    <property type="protein sequence ID" value="KAL3405058.1"/>
    <property type="molecule type" value="Genomic_DNA"/>
</dbReference>
<gene>
    <name evidence="1" type="ORF">TKK_002115</name>
</gene>
<comment type="caution">
    <text evidence="1">The sequence shown here is derived from an EMBL/GenBank/DDBJ whole genome shotgun (WGS) entry which is preliminary data.</text>
</comment>
<reference evidence="1 2" key="1">
    <citation type="journal article" date="2024" name="bioRxiv">
        <title>A reference genome for Trichogramma kaykai: A tiny desert-dwelling parasitoid wasp with competing sex-ratio distorters.</title>
        <authorList>
            <person name="Culotta J."/>
            <person name="Lindsey A.R."/>
        </authorList>
    </citation>
    <scope>NUCLEOTIDE SEQUENCE [LARGE SCALE GENOMIC DNA]</scope>
    <source>
        <strain evidence="1 2">KSX58</strain>
    </source>
</reference>
<keyword evidence="2" id="KW-1185">Reference proteome</keyword>
<evidence type="ECO:0000313" key="2">
    <source>
        <dbReference type="Proteomes" id="UP001627154"/>
    </source>
</evidence>
<evidence type="ECO:0000313" key="1">
    <source>
        <dbReference type="EMBL" id="KAL3405058.1"/>
    </source>
</evidence>
<protein>
    <submittedName>
        <fullName evidence="1">Uncharacterized protein</fullName>
    </submittedName>
</protein>